<feature type="signal peptide" evidence="12">
    <location>
        <begin position="1"/>
        <end position="19"/>
    </location>
</feature>
<evidence type="ECO:0000313" key="14">
    <source>
        <dbReference type="WBParaSite" id="SPAL_0001247200.1"/>
    </source>
</evidence>
<dbReference type="CDD" id="cd03784">
    <property type="entry name" value="GT1_Gtf-like"/>
    <property type="match status" value="1"/>
</dbReference>
<dbReference type="AlphaFoldDB" id="A0A0N5C3B8"/>
<organism evidence="13 14">
    <name type="scientific">Strongyloides papillosus</name>
    <name type="common">Intestinal threadworm</name>
    <dbReference type="NCBI Taxonomy" id="174720"/>
    <lineage>
        <taxon>Eukaryota</taxon>
        <taxon>Metazoa</taxon>
        <taxon>Ecdysozoa</taxon>
        <taxon>Nematoda</taxon>
        <taxon>Chromadorea</taxon>
        <taxon>Rhabditida</taxon>
        <taxon>Tylenchina</taxon>
        <taxon>Panagrolaimomorpha</taxon>
        <taxon>Strongyloidoidea</taxon>
        <taxon>Strongyloididae</taxon>
        <taxon>Strongyloides</taxon>
    </lineage>
</organism>
<feature type="chain" id="PRO_5005895376" description="glucuronosyltransferase" evidence="12">
    <location>
        <begin position="20"/>
        <end position="530"/>
    </location>
</feature>
<feature type="transmembrane region" description="Helical" evidence="11">
    <location>
        <begin position="491"/>
        <end position="518"/>
    </location>
</feature>
<dbReference type="Pfam" id="PF00201">
    <property type="entry name" value="UDPGT"/>
    <property type="match status" value="1"/>
</dbReference>
<keyword evidence="6 11" id="KW-0812">Transmembrane</keyword>
<dbReference type="Proteomes" id="UP000046392">
    <property type="component" value="Unplaced"/>
</dbReference>
<keyword evidence="8 11" id="KW-1133">Transmembrane helix</keyword>
<keyword evidence="5" id="KW-0808">Transferase</keyword>
<evidence type="ECO:0000256" key="5">
    <source>
        <dbReference type="ARBA" id="ARBA00022679"/>
    </source>
</evidence>
<evidence type="ECO:0000256" key="9">
    <source>
        <dbReference type="ARBA" id="ARBA00023136"/>
    </source>
</evidence>
<evidence type="ECO:0000256" key="6">
    <source>
        <dbReference type="ARBA" id="ARBA00022692"/>
    </source>
</evidence>
<dbReference type="GO" id="GO:0016020">
    <property type="term" value="C:membrane"/>
    <property type="evidence" value="ECO:0007669"/>
    <property type="project" value="UniProtKB-SubCell"/>
</dbReference>
<protein>
    <recommendedName>
        <fullName evidence="3">glucuronosyltransferase</fullName>
        <ecNumber evidence="3">2.4.1.17</ecNumber>
    </recommendedName>
</protein>
<keyword evidence="9 11" id="KW-0472">Membrane</keyword>
<reference evidence="14" key="1">
    <citation type="submission" date="2017-02" db="UniProtKB">
        <authorList>
            <consortium name="WormBaseParasite"/>
        </authorList>
    </citation>
    <scope>IDENTIFICATION</scope>
</reference>
<dbReference type="PANTHER" id="PTHR48043">
    <property type="entry name" value="EG:EG0003.4 PROTEIN-RELATED"/>
    <property type="match status" value="1"/>
</dbReference>
<dbReference type="PANTHER" id="PTHR48043:SF23">
    <property type="entry name" value="UDP-GLUCURONOSYLTRANSFERASE"/>
    <property type="match status" value="1"/>
</dbReference>
<dbReference type="EC" id="2.4.1.17" evidence="3"/>
<dbReference type="Gene3D" id="3.40.50.2000">
    <property type="entry name" value="Glycogen Phosphorylase B"/>
    <property type="match status" value="2"/>
</dbReference>
<evidence type="ECO:0000256" key="1">
    <source>
        <dbReference type="ARBA" id="ARBA00004167"/>
    </source>
</evidence>
<dbReference type="SUPFAM" id="SSF53756">
    <property type="entry name" value="UDP-Glycosyltransferase/glycogen phosphorylase"/>
    <property type="match status" value="1"/>
</dbReference>
<sequence>MILLKSLLIFCFFLHSYNAYKILIFNPKFGHSHVNFFGQIADILVDAGHNVTVIVADMDLSIKHPGTKKANIYHIPADPVVANLLTNKTRLNKMWETSSSIWAQLDMFNDFMKGQKLSALSIIHDEELANFVKRQKFDLAITEVMNYFMYGLFKAWEIPATVSGSAVGLMEHNYEMFGLHFPASHIPGLMQPSHDKMTYNERFQNLVAYCFSKLSMYTFMREFLLEDELNKKYGENFYDPYKLIGDSSFILLNSNPFFDNPGPKTPKMVEISGIGIPESQPLDEYWSKILSLRKYTVLISFGSLARSSEMPITMKKGIIETVKNLPHITFIWKYETPEDGSVDKLDNLILSKWIPQNDLLNDPRLSLFVTHGGANSIAELSYKGVPAIAVPIFGDQFRNAKLVEKHNIGLIMNKELLKSSDQLTNNINKIISEPQYKKNSFLVSQRLKRRPIGAKELLIKHVEFACEFGQLPVLDLASRDMSTIEYFNLDIIIPILLLLVVVSYLMVIMIIKLVKFLLYKTDKKRKLKIN</sequence>
<dbReference type="WBParaSite" id="SPAL_0001247200.1">
    <property type="protein sequence ID" value="SPAL_0001247200.1"/>
    <property type="gene ID" value="SPAL_0001247200"/>
</dbReference>
<accession>A0A0N5C3B8</accession>
<evidence type="ECO:0000256" key="4">
    <source>
        <dbReference type="ARBA" id="ARBA00022676"/>
    </source>
</evidence>
<dbReference type="InterPro" id="IPR002213">
    <property type="entry name" value="UDP_glucos_trans"/>
</dbReference>
<evidence type="ECO:0000313" key="13">
    <source>
        <dbReference type="Proteomes" id="UP000046392"/>
    </source>
</evidence>
<evidence type="ECO:0000256" key="7">
    <source>
        <dbReference type="ARBA" id="ARBA00022729"/>
    </source>
</evidence>
<dbReference type="FunFam" id="3.40.50.2000:FF:000038">
    <property type="entry name" value="UDP-GlucuronosylTransferase"/>
    <property type="match status" value="1"/>
</dbReference>
<evidence type="ECO:0000256" key="11">
    <source>
        <dbReference type="SAM" id="Phobius"/>
    </source>
</evidence>
<evidence type="ECO:0000256" key="2">
    <source>
        <dbReference type="ARBA" id="ARBA00009995"/>
    </source>
</evidence>
<proteinExistence type="inferred from homology"/>
<evidence type="ECO:0000256" key="8">
    <source>
        <dbReference type="ARBA" id="ARBA00022989"/>
    </source>
</evidence>
<comment type="similarity">
    <text evidence="2">Belongs to the UDP-glycosyltransferase family.</text>
</comment>
<comment type="subcellular location">
    <subcellularLocation>
        <location evidence="1">Membrane</location>
        <topology evidence="1">Single-pass membrane protein</topology>
    </subcellularLocation>
</comment>
<evidence type="ECO:0000256" key="12">
    <source>
        <dbReference type="SAM" id="SignalP"/>
    </source>
</evidence>
<evidence type="ECO:0000256" key="3">
    <source>
        <dbReference type="ARBA" id="ARBA00012544"/>
    </source>
</evidence>
<dbReference type="GO" id="GO:0015020">
    <property type="term" value="F:glucuronosyltransferase activity"/>
    <property type="evidence" value="ECO:0007669"/>
    <property type="project" value="UniProtKB-EC"/>
</dbReference>
<name>A0A0N5C3B8_STREA</name>
<keyword evidence="13" id="KW-1185">Reference proteome</keyword>
<evidence type="ECO:0000256" key="10">
    <source>
        <dbReference type="ARBA" id="ARBA00047475"/>
    </source>
</evidence>
<dbReference type="InterPro" id="IPR050271">
    <property type="entry name" value="UDP-glycosyltransferase"/>
</dbReference>
<keyword evidence="4" id="KW-0328">Glycosyltransferase</keyword>
<keyword evidence="7 12" id="KW-0732">Signal</keyword>
<comment type="catalytic activity">
    <reaction evidence="10">
        <text>glucuronate acceptor + UDP-alpha-D-glucuronate = acceptor beta-D-glucuronoside + UDP + H(+)</text>
        <dbReference type="Rhea" id="RHEA:21032"/>
        <dbReference type="ChEBI" id="CHEBI:15378"/>
        <dbReference type="ChEBI" id="CHEBI:58052"/>
        <dbReference type="ChEBI" id="CHEBI:58223"/>
        <dbReference type="ChEBI" id="CHEBI:132367"/>
        <dbReference type="ChEBI" id="CHEBI:132368"/>
        <dbReference type="EC" id="2.4.1.17"/>
    </reaction>
</comment>